<feature type="coiled-coil region" evidence="1">
    <location>
        <begin position="357"/>
        <end position="510"/>
    </location>
</feature>
<reference evidence="3" key="1">
    <citation type="submission" date="2020-05" db="UniProtKB">
        <authorList>
            <consortium name="EnsemblMetazoa"/>
        </authorList>
    </citation>
    <scope>IDENTIFICATION</scope>
    <source>
        <strain evidence="3">BB02</strain>
    </source>
</reference>
<proteinExistence type="predicted"/>
<accession>A0A182YTY8</accession>
<evidence type="ECO:0000313" key="4">
    <source>
        <dbReference type="Proteomes" id="UP000076420"/>
    </source>
</evidence>
<dbReference type="STRING" id="6526.A0A182YTY8"/>
<dbReference type="Gene3D" id="1.10.287.1490">
    <property type="match status" value="1"/>
</dbReference>
<dbReference type="SUPFAM" id="SSF57997">
    <property type="entry name" value="Tropomyosin"/>
    <property type="match status" value="1"/>
</dbReference>
<organism evidence="3 4">
    <name type="scientific">Biomphalaria glabrata</name>
    <name type="common">Bloodfluke planorb</name>
    <name type="synonym">Freshwater snail</name>
    <dbReference type="NCBI Taxonomy" id="6526"/>
    <lineage>
        <taxon>Eukaryota</taxon>
        <taxon>Metazoa</taxon>
        <taxon>Spiralia</taxon>
        <taxon>Lophotrochozoa</taxon>
        <taxon>Mollusca</taxon>
        <taxon>Gastropoda</taxon>
        <taxon>Heterobranchia</taxon>
        <taxon>Euthyneura</taxon>
        <taxon>Panpulmonata</taxon>
        <taxon>Hygrophila</taxon>
        <taxon>Lymnaeoidea</taxon>
        <taxon>Planorbidae</taxon>
        <taxon>Biomphalaria</taxon>
    </lineage>
</organism>
<protein>
    <submittedName>
        <fullName evidence="3">Fibrinogen C-terminal domain-containing protein</fullName>
    </submittedName>
</protein>
<evidence type="ECO:0000313" key="3">
    <source>
        <dbReference type="EnsemblMetazoa" id="BGLB000131-PA"/>
    </source>
</evidence>
<dbReference type="Proteomes" id="UP000076420">
    <property type="component" value="Unassembled WGS sequence"/>
</dbReference>
<keyword evidence="1" id="KW-0175">Coiled coil</keyword>
<sequence length="756" mass="87156">MCFYSSDVELVIDVQPSVISPEITAQLVINCSITNNQAQHIKVIKSLTLSRYNETIREFEDLFVLNTLTLILNQQTKLKVSQIRYGNSHITLTLHNPSKFDAKIYKCNATGDNAEGTNISLFAKKAVEYETNTTALIEEIRRYKKNENFQCSLKKDEHSEVNQRSRLHFYGSSEIITELIEPLTITCLYKTLNQGEKETSALQSLYILHETNGVIAYINKQQPAITTIQESNFKNVEGEIFDNESKDSYLQVTWNNLKHSESGNYFCEAHINRSDGRFEKINEMLTIIVRGSTLHDLVKVIQKLQRQAEVDQESLRDNTQKLKTIKEDLDINIHNIINVKKDLNDKHENIIRINENLDTKQQDITCLKDNMNSTKQDIISLKDNMNSTKQDIVSLKDNMNSTKQDIISLKDNMNSTKQDIVSLKDNMNSTKQDIVSLKDNMNSTKQDIISLKDNMNSTKQDIVSLKDNMNSTKQDIVSLKDNMNSTEQHIVSIKKDLDTTQANMKSLNEDFYTNIQNITSIKKDMNTYKENILRIETDLDSNKQNILSIRSEADTNKQDILRIKEDLDTKQQNMLSSRENVDTNRHNMSIFQEMVVANLSTELKEVQNQIHKVNKLLQFLPEPPTTCRVSSPQARAIVTLSSGLEVMCDTKTDGGGWILIQRRINGKVDFYRDWKEYRDGFGDYNIGEFYLGNENIFKLTSTGQYDLRIDLEYNNKTYFAQYENFKVLSETEKYKLKIGNIQGMLLIVYQIIQHVL</sequence>
<dbReference type="InterPro" id="IPR008545">
    <property type="entry name" value="Web"/>
</dbReference>
<evidence type="ECO:0000256" key="1">
    <source>
        <dbReference type="SAM" id="Coils"/>
    </source>
</evidence>
<dbReference type="PROSITE" id="PS51406">
    <property type="entry name" value="FIBRINOGEN_C_2"/>
    <property type="match status" value="1"/>
</dbReference>
<dbReference type="Gene3D" id="1.20.5.170">
    <property type="match status" value="1"/>
</dbReference>
<dbReference type="PANTHER" id="PTHR19143:SF458">
    <property type="entry name" value="FIBRINOGEN C-TERMINAL DOMAIN-CONTAINING PROTEIN-RELATED"/>
    <property type="match status" value="1"/>
</dbReference>
<dbReference type="EnsemblMetazoa" id="BGLB000131-RA">
    <property type="protein sequence ID" value="BGLB000131-PA"/>
    <property type="gene ID" value="BGLB000131"/>
</dbReference>
<dbReference type="Pfam" id="PF05701">
    <property type="entry name" value="WEMBL"/>
    <property type="match status" value="1"/>
</dbReference>
<dbReference type="InterPro" id="IPR014716">
    <property type="entry name" value="Fibrinogen_a/b/g_C_1"/>
</dbReference>
<dbReference type="VEuPathDB" id="VectorBase:BGLAX_052687"/>
<dbReference type="Gene3D" id="3.90.215.10">
    <property type="entry name" value="Gamma Fibrinogen, chain A, domain 1"/>
    <property type="match status" value="1"/>
</dbReference>
<dbReference type="SUPFAM" id="SSF56496">
    <property type="entry name" value="Fibrinogen C-terminal domain-like"/>
    <property type="match status" value="1"/>
</dbReference>
<dbReference type="Pfam" id="PF00147">
    <property type="entry name" value="Fibrinogen_C"/>
    <property type="match status" value="1"/>
</dbReference>
<dbReference type="PANTHER" id="PTHR19143">
    <property type="entry name" value="FIBRINOGEN/TENASCIN/ANGIOPOEITIN"/>
    <property type="match status" value="1"/>
</dbReference>
<dbReference type="InterPro" id="IPR050373">
    <property type="entry name" value="Fibrinogen_C-term_domain"/>
</dbReference>
<dbReference type="InterPro" id="IPR002181">
    <property type="entry name" value="Fibrinogen_a/b/g_C_dom"/>
</dbReference>
<dbReference type="InterPro" id="IPR036056">
    <property type="entry name" value="Fibrinogen-like_C"/>
</dbReference>
<dbReference type="SMART" id="SM00186">
    <property type="entry name" value="FBG"/>
    <property type="match status" value="1"/>
</dbReference>
<dbReference type="GO" id="GO:0005615">
    <property type="term" value="C:extracellular space"/>
    <property type="evidence" value="ECO:0007669"/>
    <property type="project" value="TreeGrafter"/>
</dbReference>
<evidence type="ECO:0000259" key="2">
    <source>
        <dbReference type="PROSITE" id="PS51406"/>
    </source>
</evidence>
<name>A0A182YTY8_BIOGL</name>
<dbReference type="AlphaFoldDB" id="A0A182YTY8"/>
<dbReference type="VEuPathDB" id="VectorBase:BGLB000131"/>
<feature type="domain" description="Fibrinogen C-terminal" evidence="2">
    <location>
        <begin position="618"/>
        <end position="756"/>
    </location>
</feature>